<dbReference type="OrthoDB" id="5243607at2"/>
<name>A0A5B8U8T7_9ACTN</name>
<organism evidence="1 2">
    <name type="scientific">Baekduia soli</name>
    <dbReference type="NCBI Taxonomy" id="496014"/>
    <lineage>
        <taxon>Bacteria</taxon>
        <taxon>Bacillati</taxon>
        <taxon>Actinomycetota</taxon>
        <taxon>Thermoleophilia</taxon>
        <taxon>Solirubrobacterales</taxon>
        <taxon>Baekduiaceae</taxon>
        <taxon>Baekduia</taxon>
    </lineage>
</organism>
<proteinExistence type="predicted"/>
<dbReference type="Proteomes" id="UP000321805">
    <property type="component" value="Chromosome"/>
</dbReference>
<evidence type="ECO:0000313" key="2">
    <source>
        <dbReference type="Proteomes" id="UP000321805"/>
    </source>
</evidence>
<evidence type="ECO:0008006" key="3">
    <source>
        <dbReference type="Google" id="ProtNLM"/>
    </source>
</evidence>
<dbReference type="AlphaFoldDB" id="A0A5B8U8T7"/>
<dbReference type="KEGG" id="bsol:FSW04_18520"/>
<protein>
    <recommendedName>
        <fullName evidence="3">MBL fold metallo-hydrolase</fullName>
    </recommendedName>
</protein>
<dbReference type="EMBL" id="CP042430">
    <property type="protein sequence ID" value="QEC49367.1"/>
    <property type="molecule type" value="Genomic_DNA"/>
</dbReference>
<reference evidence="1 2" key="1">
    <citation type="journal article" date="2018" name="J. Microbiol.">
        <title>Baekduia soli gen. nov., sp. nov., a novel bacterium isolated from the soil of Baekdu Mountain and proposal of a novel family name, Baekduiaceae fam. nov.</title>
        <authorList>
            <person name="An D.S."/>
            <person name="Siddiqi M.Z."/>
            <person name="Kim K.H."/>
            <person name="Yu H.S."/>
            <person name="Im W.T."/>
        </authorList>
    </citation>
    <scope>NUCLEOTIDE SEQUENCE [LARGE SCALE GENOMIC DNA]</scope>
    <source>
        <strain evidence="1 2">BR7-21</strain>
    </source>
</reference>
<accession>A0A5B8U8T7</accession>
<sequence>MTTMILEHELGLTWVMPDAMQRASHALTDDGRVWLIDPVDDEAALARVGALDGEPAGVLQLLDRHNRDCAAIAARLGVAHHVVPEVLADSPFTPRRVIRNRLWKEVALWWPARAALVVAEVVGCAPAFTLGAGPVGVHPARRLLPPRDLRELAPEHLLVGHGPPRHGPQTTQELATAIDRSVRDVPRLVLSLPSLIRSARQG</sequence>
<evidence type="ECO:0000313" key="1">
    <source>
        <dbReference type="EMBL" id="QEC49367.1"/>
    </source>
</evidence>
<gene>
    <name evidence="1" type="ORF">FSW04_18520</name>
</gene>
<dbReference type="RefSeq" id="WP_146921729.1">
    <property type="nucleotide sequence ID" value="NZ_CP042430.1"/>
</dbReference>
<keyword evidence="2" id="KW-1185">Reference proteome</keyword>